<accession>A0A0N1FBG5</accession>
<dbReference type="Gene3D" id="3.90.1300.10">
    <property type="entry name" value="Amidase signature (AS) domain"/>
    <property type="match status" value="1"/>
</dbReference>
<comment type="caution">
    <text evidence="2">The sequence shown here is derived from an EMBL/GenBank/DDBJ whole genome shotgun (WGS) entry which is preliminary data.</text>
</comment>
<dbReference type="GO" id="GO:0003824">
    <property type="term" value="F:catalytic activity"/>
    <property type="evidence" value="ECO:0007669"/>
    <property type="project" value="InterPro"/>
</dbReference>
<dbReference type="PANTHER" id="PTHR11895">
    <property type="entry name" value="TRANSAMIDASE"/>
    <property type="match status" value="1"/>
</dbReference>
<proteinExistence type="predicted"/>
<dbReference type="NCBIfam" id="NF005460">
    <property type="entry name" value="PRK07056.1"/>
    <property type="match status" value="1"/>
</dbReference>
<feature type="domain" description="Amidase" evidence="1">
    <location>
        <begin position="29"/>
        <end position="446"/>
    </location>
</feature>
<evidence type="ECO:0000313" key="3">
    <source>
        <dbReference type="Proteomes" id="UP000031553"/>
    </source>
</evidence>
<gene>
    <name evidence="2" type="ORF">GLUCOINTEAF2_0202534</name>
</gene>
<protein>
    <submittedName>
        <fullName evidence="2">Amidase</fullName>
    </submittedName>
</protein>
<dbReference type="PANTHER" id="PTHR11895:SF176">
    <property type="entry name" value="AMIDASE AMID-RELATED"/>
    <property type="match status" value="1"/>
</dbReference>
<dbReference type="InterPro" id="IPR036928">
    <property type="entry name" value="AS_sf"/>
</dbReference>
<organism evidence="2 3">
    <name type="scientific">Komagataeibacter intermedius AF2</name>
    <dbReference type="NCBI Taxonomy" id="1458464"/>
    <lineage>
        <taxon>Bacteria</taxon>
        <taxon>Pseudomonadati</taxon>
        <taxon>Pseudomonadota</taxon>
        <taxon>Alphaproteobacteria</taxon>
        <taxon>Acetobacterales</taxon>
        <taxon>Acetobacteraceae</taxon>
        <taxon>Komagataeibacter</taxon>
    </lineage>
</organism>
<reference evidence="2 3" key="1">
    <citation type="submission" date="2015-07" db="EMBL/GenBank/DDBJ databases">
        <title>Draft Genome Sequence of Komagataeibacter intermedius Strain AF2, Isolated from Kombucha Tea.</title>
        <authorList>
            <person name="Santos R.A."/>
            <person name="Berretta A.A."/>
            <person name="Barud H.S."/>
            <person name="Ribeiro S.J."/>
            <person name="Gonzalez-Garcia L.N."/>
            <person name="Zucchi T.D."/>
            <person name="Goldman G.H."/>
            <person name="Riano-Pachon D.M."/>
        </authorList>
    </citation>
    <scope>NUCLEOTIDE SEQUENCE [LARGE SCALE GENOMIC DNA]</scope>
    <source>
        <strain evidence="2 3">AF2</strain>
    </source>
</reference>
<dbReference type="InterPro" id="IPR000120">
    <property type="entry name" value="Amidase"/>
</dbReference>
<sequence length="466" mass="50333">MTGLDYMNTVIDFLHAGRQLETGEISSRELVERCLERIADPAGEGARTFMQCHAGAARRAADETDRLRQAGRTLPLFAGIPFSVKDLFDEAGSVTQAGSTVLADAPAARSDAPAILRLKQSGMISIGRTTMTEFAFSGVGINPHFDTPANPWQRERRHVPGGSSSGAAISVSDGMACIGIGSDTGGSCRIPAALTGMVGYKPTARRIPTTHIIPLSTTLDSIGSIAGSVAGCWAADRVMAGHDISMSQLPDGRQDRQLTLGIMQEEYVMRGADSTVISIWEKTLRRLGKAGVQLVDCFFPDLDRLPGINAKGGFPAPESLAWHQHLIAAKKEQYDLFVLRRILRGLEQSAVDYIELIQQRQQMIDRADVMLNEYDAIILPTVPIVAPRMDDLDDDDVYANTNLLLLRNATIVNFLDRCAISLPCHDEGEAPVGLMIVGKRMHDDALFQIAAQIEGLLRAGQNGAAA</sequence>
<dbReference type="SUPFAM" id="SSF75304">
    <property type="entry name" value="Amidase signature (AS) enzymes"/>
    <property type="match status" value="1"/>
</dbReference>
<evidence type="ECO:0000259" key="1">
    <source>
        <dbReference type="Pfam" id="PF01425"/>
    </source>
</evidence>
<evidence type="ECO:0000313" key="2">
    <source>
        <dbReference type="EMBL" id="KPH86828.1"/>
    </source>
</evidence>
<dbReference type="Proteomes" id="UP000031553">
    <property type="component" value="Unassembled WGS sequence"/>
</dbReference>
<dbReference type="AlphaFoldDB" id="A0A0N1FBG5"/>
<dbReference type="Pfam" id="PF01425">
    <property type="entry name" value="Amidase"/>
    <property type="match status" value="1"/>
</dbReference>
<dbReference type="EMBL" id="JUFX02000191">
    <property type="protein sequence ID" value="KPH86828.1"/>
    <property type="molecule type" value="Genomic_DNA"/>
</dbReference>
<dbReference type="InterPro" id="IPR023631">
    <property type="entry name" value="Amidase_dom"/>
</dbReference>
<name>A0A0N1FBG5_9PROT</name>